<reference evidence="1" key="1">
    <citation type="submission" date="2023-03" db="UniProtKB">
        <authorList>
            <consortium name="EnsemblPlants"/>
        </authorList>
    </citation>
    <scope>IDENTIFICATION</scope>
</reference>
<proteinExistence type="predicted"/>
<sequence>MKNSTADVYERWMAEGDDSDDRLDCSRETAARKFQ</sequence>
<dbReference type="AlphaFoldDB" id="A0A9I9EHX9"/>
<name>A0A9I9EHX9_CUCME</name>
<dbReference type="Gramene" id="MELO3C034066.2.1">
    <property type="protein sequence ID" value="MELO3C034066.2.1"/>
    <property type="gene ID" value="MELO3C034066.2"/>
</dbReference>
<protein>
    <submittedName>
        <fullName evidence="1">Uncharacterized protein</fullName>
    </submittedName>
</protein>
<accession>A0A9I9EHX9</accession>
<organism evidence="1">
    <name type="scientific">Cucumis melo</name>
    <name type="common">Muskmelon</name>
    <dbReference type="NCBI Taxonomy" id="3656"/>
    <lineage>
        <taxon>Eukaryota</taxon>
        <taxon>Viridiplantae</taxon>
        <taxon>Streptophyta</taxon>
        <taxon>Embryophyta</taxon>
        <taxon>Tracheophyta</taxon>
        <taxon>Spermatophyta</taxon>
        <taxon>Magnoliopsida</taxon>
        <taxon>eudicotyledons</taxon>
        <taxon>Gunneridae</taxon>
        <taxon>Pentapetalae</taxon>
        <taxon>rosids</taxon>
        <taxon>fabids</taxon>
        <taxon>Cucurbitales</taxon>
        <taxon>Cucurbitaceae</taxon>
        <taxon>Benincaseae</taxon>
        <taxon>Cucumis</taxon>
    </lineage>
</organism>
<evidence type="ECO:0000313" key="1">
    <source>
        <dbReference type="EnsemblPlants" id="MELO3C034066.2.1"/>
    </source>
</evidence>
<dbReference type="EnsemblPlants" id="MELO3C034066.2.1">
    <property type="protein sequence ID" value="MELO3C034066.2.1"/>
    <property type="gene ID" value="MELO3C034066.2"/>
</dbReference>